<evidence type="ECO:0000256" key="4">
    <source>
        <dbReference type="ARBA" id="ARBA00022538"/>
    </source>
</evidence>
<feature type="transmembrane region" description="Helical" evidence="10">
    <location>
        <begin position="353"/>
        <end position="374"/>
    </location>
</feature>
<evidence type="ECO:0000256" key="1">
    <source>
        <dbReference type="ARBA" id="ARBA00004651"/>
    </source>
</evidence>
<dbReference type="PANTHER" id="PTHR32024">
    <property type="entry name" value="TRK SYSTEM POTASSIUM UPTAKE PROTEIN TRKG-RELATED"/>
    <property type="match status" value="1"/>
</dbReference>
<dbReference type="Proteomes" id="UP001314903">
    <property type="component" value="Unassembled WGS sequence"/>
</dbReference>
<dbReference type="EMBL" id="JAGGLI010000006">
    <property type="protein sequence ID" value="MBP2027018.1"/>
    <property type="molecule type" value="Genomic_DNA"/>
</dbReference>
<evidence type="ECO:0000256" key="9">
    <source>
        <dbReference type="ARBA" id="ARBA00023136"/>
    </source>
</evidence>
<keyword evidence="12" id="KW-1185">Reference proteome</keyword>
<keyword evidence="8" id="KW-0406">Ion transport</keyword>
<evidence type="ECO:0000256" key="8">
    <source>
        <dbReference type="ARBA" id="ARBA00023065"/>
    </source>
</evidence>
<dbReference type="InterPro" id="IPR003445">
    <property type="entry name" value="Cat_transpt"/>
</dbReference>
<gene>
    <name evidence="11" type="ORF">J2Z35_000810</name>
</gene>
<keyword evidence="2" id="KW-0813">Transport</keyword>
<evidence type="ECO:0000256" key="7">
    <source>
        <dbReference type="ARBA" id="ARBA00022989"/>
    </source>
</evidence>
<keyword evidence="3" id="KW-1003">Cell membrane</keyword>
<feature type="transmembrane region" description="Helical" evidence="10">
    <location>
        <begin position="133"/>
        <end position="153"/>
    </location>
</feature>
<reference evidence="11 12" key="1">
    <citation type="submission" date="2021-03" db="EMBL/GenBank/DDBJ databases">
        <title>Genomic Encyclopedia of Type Strains, Phase IV (KMG-IV): sequencing the most valuable type-strain genomes for metagenomic binning, comparative biology and taxonomic classification.</title>
        <authorList>
            <person name="Goeker M."/>
        </authorList>
    </citation>
    <scope>NUCLEOTIDE SEQUENCE [LARGE SCALE GENOMIC DNA]</scope>
    <source>
        <strain evidence="11 12">DSM 27512</strain>
    </source>
</reference>
<comment type="subcellular location">
    <subcellularLocation>
        <location evidence="1">Cell membrane</location>
        <topology evidence="1">Multi-pass membrane protein</topology>
    </subcellularLocation>
</comment>
<dbReference type="NCBIfam" id="TIGR00933">
    <property type="entry name" value="2a38"/>
    <property type="match status" value="1"/>
</dbReference>
<feature type="transmembrane region" description="Helical" evidence="10">
    <location>
        <begin position="17"/>
        <end position="35"/>
    </location>
</feature>
<feature type="transmembrane region" description="Helical" evidence="10">
    <location>
        <begin position="312"/>
        <end position="332"/>
    </location>
</feature>
<dbReference type="InterPro" id="IPR004772">
    <property type="entry name" value="TrkH"/>
</dbReference>
<organism evidence="11 12">
    <name type="scientific">Acetoanaerobium pronyense</name>
    <dbReference type="NCBI Taxonomy" id="1482736"/>
    <lineage>
        <taxon>Bacteria</taxon>
        <taxon>Bacillati</taxon>
        <taxon>Bacillota</taxon>
        <taxon>Clostridia</taxon>
        <taxon>Peptostreptococcales</taxon>
        <taxon>Filifactoraceae</taxon>
        <taxon>Acetoanaerobium</taxon>
    </lineage>
</organism>
<sequence>MIKIPENKKLNFSPPQIIVGGFAIIIFIGAILLNLPISSTRGENIGFVDALFTATSAVCVTGLVVVDTGTYWTTFGKTVILLLIQIGGLGFMTLATLGALIIGKKISLKERLLIQESLNEHKLSGVVKFTRQIIFTTFFIESIGAFFLAIVFVPEFGFLKGIGYSIFHSISAFCNAGFDIIGGGRSLTPYVNNTLVNLTIMSLIILGGLGFTVLSDVATKRKFKRLSLHSKIVLFVSAILILVPFILFFFMEYSNEGTIRELSLKGKLLASLFQAVTPRTAGFNTIDLAGMQNSSKLLTTVLMFIGGSPASTAGGIKISTLAVLILAVRTLITGKDDVYAFKRKISYSSVNKALAVLFVGLSVIISGTMILSLTEPSKEFLYVLFETVSAFGTVGLSLGITGELSVFGRLVVILIMFTGRVGALTILLALATKEKKVLYKFPEDKVIVG</sequence>
<feature type="transmembrane region" description="Helical" evidence="10">
    <location>
        <begin position="78"/>
        <end position="102"/>
    </location>
</feature>
<feature type="transmembrane region" description="Helical" evidence="10">
    <location>
        <begin position="231"/>
        <end position="251"/>
    </location>
</feature>
<keyword evidence="4" id="KW-0633">Potassium transport</keyword>
<evidence type="ECO:0000256" key="2">
    <source>
        <dbReference type="ARBA" id="ARBA00022448"/>
    </source>
</evidence>
<comment type="caution">
    <text evidence="11">The sequence shown here is derived from an EMBL/GenBank/DDBJ whole genome shotgun (WGS) entry which is preliminary data.</text>
</comment>
<evidence type="ECO:0000313" key="11">
    <source>
        <dbReference type="EMBL" id="MBP2027018.1"/>
    </source>
</evidence>
<protein>
    <submittedName>
        <fullName evidence="11">Trk system potassium uptake protein TrkH</fullName>
    </submittedName>
</protein>
<accession>A0ABS4KGW8</accession>
<evidence type="ECO:0000256" key="6">
    <source>
        <dbReference type="ARBA" id="ARBA00022958"/>
    </source>
</evidence>
<name>A0ABS4KGW8_9FIRM</name>
<keyword evidence="7 10" id="KW-1133">Transmembrane helix</keyword>
<feature type="transmembrane region" description="Helical" evidence="10">
    <location>
        <begin position="380"/>
        <end position="398"/>
    </location>
</feature>
<keyword evidence="6" id="KW-0630">Potassium</keyword>
<feature type="transmembrane region" description="Helical" evidence="10">
    <location>
        <begin position="410"/>
        <end position="431"/>
    </location>
</feature>
<feature type="transmembrane region" description="Helical" evidence="10">
    <location>
        <begin position="195"/>
        <end position="219"/>
    </location>
</feature>
<feature type="transmembrane region" description="Helical" evidence="10">
    <location>
        <begin position="47"/>
        <end position="66"/>
    </location>
</feature>
<keyword evidence="9 10" id="KW-0472">Membrane</keyword>
<dbReference type="RefSeq" id="WP_209659649.1">
    <property type="nucleotide sequence ID" value="NZ_JAGGLI010000006.1"/>
</dbReference>
<keyword evidence="5 10" id="KW-0812">Transmembrane</keyword>
<proteinExistence type="predicted"/>
<evidence type="ECO:0000313" key="12">
    <source>
        <dbReference type="Proteomes" id="UP001314903"/>
    </source>
</evidence>
<evidence type="ECO:0000256" key="5">
    <source>
        <dbReference type="ARBA" id="ARBA00022692"/>
    </source>
</evidence>
<evidence type="ECO:0000256" key="10">
    <source>
        <dbReference type="SAM" id="Phobius"/>
    </source>
</evidence>
<evidence type="ECO:0000256" key="3">
    <source>
        <dbReference type="ARBA" id="ARBA00022475"/>
    </source>
</evidence>
<dbReference type="Pfam" id="PF02386">
    <property type="entry name" value="TrkH"/>
    <property type="match status" value="1"/>
</dbReference>
<dbReference type="PANTHER" id="PTHR32024:SF1">
    <property type="entry name" value="KTR SYSTEM POTASSIUM UPTAKE PROTEIN B"/>
    <property type="match status" value="1"/>
</dbReference>